<evidence type="ECO:0008006" key="3">
    <source>
        <dbReference type="Google" id="ProtNLM"/>
    </source>
</evidence>
<keyword evidence="2" id="KW-1185">Reference proteome</keyword>
<feature type="non-terminal residue" evidence="1">
    <location>
        <position position="1"/>
    </location>
</feature>
<sequence length="82" mass="9180">VPSPWVKDLLLSKSAVASTAFDNQPNRFSELNAKFELKSVIYATTRRTNGDEDAVKAFAFPFSLDDKAKDWYHTLPAEVTSN</sequence>
<accession>A0ABU6WS47</accession>
<name>A0ABU6WS47_9FABA</name>
<dbReference type="Proteomes" id="UP001341840">
    <property type="component" value="Unassembled WGS sequence"/>
</dbReference>
<protein>
    <recommendedName>
        <fullName evidence="3">Retrotransposon gag domain-containing protein</fullName>
    </recommendedName>
</protein>
<organism evidence="1 2">
    <name type="scientific">Stylosanthes scabra</name>
    <dbReference type="NCBI Taxonomy" id="79078"/>
    <lineage>
        <taxon>Eukaryota</taxon>
        <taxon>Viridiplantae</taxon>
        <taxon>Streptophyta</taxon>
        <taxon>Embryophyta</taxon>
        <taxon>Tracheophyta</taxon>
        <taxon>Spermatophyta</taxon>
        <taxon>Magnoliopsida</taxon>
        <taxon>eudicotyledons</taxon>
        <taxon>Gunneridae</taxon>
        <taxon>Pentapetalae</taxon>
        <taxon>rosids</taxon>
        <taxon>fabids</taxon>
        <taxon>Fabales</taxon>
        <taxon>Fabaceae</taxon>
        <taxon>Papilionoideae</taxon>
        <taxon>50 kb inversion clade</taxon>
        <taxon>dalbergioids sensu lato</taxon>
        <taxon>Dalbergieae</taxon>
        <taxon>Pterocarpus clade</taxon>
        <taxon>Stylosanthes</taxon>
    </lineage>
</organism>
<dbReference type="EMBL" id="JASCZI010182598">
    <property type="protein sequence ID" value="MED6188241.1"/>
    <property type="molecule type" value="Genomic_DNA"/>
</dbReference>
<gene>
    <name evidence="1" type="ORF">PIB30_084146</name>
</gene>
<reference evidence="1 2" key="1">
    <citation type="journal article" date="2023" name="Plants (Basel)">
        <title>Bridging the Gap: Combining Genomics and Transcriptomics Approaches to Understand Stylosanthes scabra, an Orphan Legume from the Brazilian Caatinga.</title>
        <authorList>
            <person name="Ferreira-Neto J.R.C."/>
            <person name="da Silva M.D."/>
            <person name="Binneck E."/>
            <person name="de Melo N.F."/>
            <person name="da Silva R.H."/>
            <person name="de Melo A.L.T.M."/>
            <person name="Pandolfi V."/>
            <person name="Bustamante F.O."/>
            <person name="Brasileiro-Vidal A.C."/>
            <person name="Benko-Iseppon A.M."/>
        </authorList>
    </citation>
    <scope>NUCLEOTIDE SEQUENCE [LARGE SCALE GENOMIC DNA]</scope>
    <source>
        <tissue evidence="1">Leaves</tissue>
    </source>
</reference>
<proteinExistence type="predicted"/>
<feature type="non-terminal residue" evidence="1">
    <location>
        <position position="82"/>
    </location>
</feature>
<evidence type="ECO:0000313" key="2">
    <source>
        <dbReference type="Proteomes" id="UP001341840"/>
    </source>
</evidence>
<comment type="caution">
    <text evidence="1">The sequence shown here is derived from an EMBL/GenBank/DDBJ whole genome shotgun (WGS) entry which is preliminary data.</text>
</comment>
<evidence type="ECO:0000313" key="1">
    <source>
        <dbReference type="EMBL" id="MED6188241.1"/>
    </source>
</evidence>